<dbReference type="PRINTS" id="PR00455">
    <property type="entry name" value="HTHTETR"/>
</dbReference>
<dbReference type="InterPro" id="IPR036271">
    <property type="entry name" value="Tet_transcr_reg_TetR-rel_C_sf"/>
</dbReference>
<feature type="domain" description="HTH tetR-type" evidence="5">
    <location>
        <begin position="6"/>
        <end position="66"/>
    </location>
</feature>
<dbReference type="PROSITE" id="PS50977">
    <property type="entry name" value="HTH_TETR_2"/>
    <property type="match status" value="1"/>
</dbReference>
<dbReference type="Gene3D" id="1.10.357.10">
    <property type="entry name" value="Tetracycline Repressor, domain 2"/>
    <property type="match status" value="1"/>
</dbReference>
<sequence length="199" mass="22464">MNTAYDDTRQRILDTAHRIMAREGFSSVGLNKILQAAGVPKGSFYHYFRSKEQFGQSLLEDYFERYLALMDQRFSDTSLPARQRLMGYWEQWFSSYAGPCEEQQCLVVKLSAEVADLSEAMRLTLRDGTEKIIGRLADCIAAGVADGSLPELEPVPMATLLYELWLGASLLTKLHRNSGPLEKALDMTRRLLGDQDSDN</sequence>
<dbReference type="RefSeq" id="WP_369600333.1">
    <property type="nucleotide sequence ID" value="NZ_CP154858.1"/>
</dbReference>
<evidence type="ECO:0000313" key="6">
    <source>
        <dbReference type="EMBL" id="XDT71297.1"/>
    </source>
</evidence>
<proteinExistence type="predicted"/>
<dbReference type="SUPFAM" id="SSF46689">
    <property type="entry name" value="Homeodomain-like"/>
    <property type="match status" value="1"/>
</dbReference>
<dbReference type="Pfam" id="PF16925">
    <property type="entry name" value="TetR_C_13"/>
    <property type="match status" value="1"/>
</dbReference>
<dbReference type="PANTHER" id="PTHR47506:SF6">
    <property type="entry name" value="HTH-TYPE TRANSCRIPTIONAL REPRESSOR NEMR"/>
    <property type="match status" value="1"/>
</dbReference>
<dbReference type="AlphaFoldDB" id="A0AB39UTI9"/>
<dbReference type="Pfam" id="PF00440">
    <property type="entry name" value="TetR_N"/>
    <property type="match status" value="1"/>
</dbReference>
<name>A0AB39UTI9_9GAMM</name>
<reference evidence="6" key="1">
    <citation type="submission" date="2024-05" db="EMBL/GenBank/DDBJ databases">
        <title>Genome sequencing of novel strain.</title>
        <authorList>
            <person name="Ganbat D."/>
            <person name="Ganbat S."/>
            <person name="Lee S.-J."/>
        </authorList>
    </citation>
    <scope>NUCLEOTIDE SEQUENCE</scope>
    <source>
        <strain evidence="6">SMD15-11</strain>
    </source>
</reference>
<accession>A0AB39UTI9</accession>
<protein>
    <submittedName>
        <fullName evidence="6">TetR/AcrR family transcriptional regulator</fullName>
    </submittedName>
</protein>
<keyword evidence="3" id="KW-0804">Transcription</keyword>
<organism evidence="6">
    <name type="scientific">Thermohahella caldifontis</name>
    <dbReference type="NCBI Taxonomy" id="3142973"/>
    <lineage>
        <taxon>Bacteria</taxon>
        <taxon>Pseudomonadati</taxon>
        <taxon>Pseudomonadota</taxon>
        <taxon>Gammaproteobacteria</taxon>
        <taxon>Oceanospirillales</taxon>
        <taxon>Hahellaceae</taxon>
        <taxon>Thermohahella</taxon>
    </lineage>
</organism>
<dbReference type="SUPFAM" id="SSF48498">
    <property type="entry name" value="Tetracyclin repressor-like, C-terminal domain"/>
    <property type="match status" value="1"/>
</dbReference>
<dbReference type="InterPro" id="IPR009057">
    <property type="entry name" value="Homeodomain-like_sf"/>
</dbReference>
<dbReference type="InterPro" id="IPR011075">
    <property type="entry name" value="TetR_C"/>
</dbReference>
<evidence type="ECO:0000256" key="2">
    <source>
        <dbReference type="ARBA" id="ARBA00023125"/>
    </source>
</evidence>
<evidence type="ECO:0000259" key="5">
    <source>
        <dbReference type="PROSITE" id="PS50977"/>
    </source>
</evidence>
<dbReference type="PANTHER" id="PTHR47506">
    <property type="entry name" value="TRANSCRIPTIONAL REGULATORY PROTEIN"/>
    <property type="match status" value="1"/>
</dbReference>
<keyword evidence="1" id="KW-0805">Transcription regulation</keyword>
<evidence type="ECO:0000256" key="1">
    <source>
        <dbReference type="ARBA" id="ARBA00023015"/>
    </source>
</evidence>
<keyword evidence="2 4" id="KW-0238">DNA-binding</keyword>
<dbReference type="InterPro" id="IPR001647">
    <property type="entry name" value="HTH_TetR"/>
</dbReference>
<feature type="DNA-binding region" description="H-T-H motif" evidence="4">
    <location>
        <begin position="29"/>
        <end position="48"/>
    </location>
</feature>
<dbReference type="GO" id="GO:0003677">
    <property type="term" value="F:DNA binding"/>
    <property type="evidence" value="ECO:0007669"/>
    <property type="project" value="UniProtKB-UniRule"/>
</dbReference>
<evidence type="ECO:0000256" key="3">
    <source>
        <dbReference type="ARBA" id="ARBA00023163"/>
    </source>
</evidence>
<dbReference type="KEGG" id="tcd:AAIA72_10820"/>
<evidence type="ECO:0000256" key="4">
    <source>
        <dbReference type="PROSITE-ProRule" id="PRU00335"/>
    </source>
</evidence>
<gene>
    <name evidence="6" type="ORF">AAIA72_10820</name>
</gene>
<dbReference type="EMBL" id="CP154858">
    <property type="protein sequence ID" value="XDT71297.1"/>
    <property type="molecule type" value="Genomic_DNA"/>
</dbReference>